<name>A0ABT4UB27_9ACTN</name>
<proteinExistence type="predicted"/>
<dbReference type="EMBL" id="JAQFWQ010000097">
    <property type="protein sequence ID" value="MDA2813951.1"/>
    <property type="molecule type" value="Genomic_DNA"/>
</dbReference>
<sequence length="300" mass="32618">MSHTTMELLRVGPFHEALRAAVEDSGLTLEGLQRRIRARGVRVSLTALSYWRQGRSRPERPDSLRALGAIEEILRLPDGSLLALLGPPRPRGRWAHRPGRAFPGPGDPVPFPPGIGAPVACDTALRAFCQMDSVLVGADRSIRRVGTRMVLRALDDGPERCTVVYSGEPGVPPSAIRPEAVEGCTVGRVRSHPSDPLVAAELLFDRALHAGQTQLIEYAFTITDPTASRDFRRAFRYPAQTYVLDVRFDPSALPRRCFRFSQPDPASPEVVEGELDPAPCGSVHIAEHGMGGGVLGIGWD</sequence>
<evidence type="ECO:0000313" key="1">
    <source>
        <dbReference type="EMBL" id="MDA2813951.1"/>
    </source>
</evidence>
<protein>
    <recommendedName>
        <fullName evidence="3">XRE family transcriptional regulator</fullName>
    </recommendedName>
</protein>
<evidence type="ECO:0008006" key="3">
    <source>
        <dbReference type="Google" id="ProtNLM"/>
    </source>
</evidence>
<dbReference type="Proteomes" id="UP001527866">
    <property type="component" value="Unassembled WGS sequence"/>
</dbReference>
<reference evidence="1 2" key="1">
    <citation type="submission" date="2023-01" db="EMBL/GenBank/DDBJ databases">
        <title>Draft genome sequence of Nocardiopsis sp. RSe5-2 isolated from halophytes.</title>
        <authorList>
            <person name="Duangmal K."/>
            <person name="Chantavorakit T."/>
        </authorList>
    </citation>
    <scope>NUCLEOTIDE SEQUENCE [LARGE SCALE GENOMIC DNA]</scope>
    <source>
        <strain evidence="1 2">RSe5-2</strain>
    </source>
</reference>
<comment type="caution">
    <text evidence="1">The sequence shown here is derived from an EMBL/GenBank/DDBJ whole genome shotgun (WGS) entry which is preliminary data.</text>
</comment>
<organism evidence="1 2">
    <name type="scientific">Nocardiopsis endophytica</name>
    <dbReference type="NCBI Taxonomy" id="3018445"/>
    <lineage>
        <taxon>Bacteria</taxon>
        <taxon>Bacillati</taxon>
        <taxon>Actinomycetota</taxon>
        <taxon>Actinomycetes</taxon>
        <taxon>Streptosporangiales</taxon>
        <taxon>Nocardiopsidaceae</taxon>
        <taxon>Nocardiopsis</taxon>
    </lineage>
</organism>
<evidence type="ECO:0000313" key="2">
    <source>
        <dbReference type="Proteomes" id="UP001527866"/>
    </source>
</evidence>
<dbReference type="RefSeq" id="WP_270689162.1">
    <property type="nucleotide sequence ID" value="NZ_JAQFWQ010000097.1"/>
</dbReference>
<keyword evidence="2" id="KW-1185">Reference proteome</keyword>
<gene>
    <name evidence="1" type="ORF">O4J56_25120</name>
</gene>
<accession>A0ABT4UB27</accession>